<dbReference type="SMART" id="SM00086">
    <property type="entry name" value="PAC"/>
    <property type="match status" value="3"/>
</dbReference>
<dbReference type="InterPro" id="IPR050482">
    <property type="entry name" value="Sensor_HK_TwoCompSys"/>
</dbReference>
<dbReference type="SUPFAM" id="SSF55874">
    <property type="entry name" value="ATPase domain of HSP90 chaperone/DNA topoisomerase II/histidine kinase"/>
    <property type="match status" value="1"/>
</dbReference>
<dbReference type="GO" id="GO:0000155">
    <property type="term" value="F:phosphorelay sensor kinase activity"/>
    <property type="evidence" value="ECO:0007669"/>
    <property type="project" value="InterPro"/>
</dbReference>
<keyword evidence="1" id="KW-0808">Transferase</keyword>
<dbReference type="PROSITE" id="PS50109">
    <property type="entry name" value="HIS_KIN"/>
    <property type="match status" value="1"/>
</dbReference>
<protein>
    <submittedName>
        <fullName evidence="7">PAS/PAC sensor signal transduction histidine kinase</fullName>
    </submittedName>
</protein>
<evidence type="ECO:0000313" key="8">
    <source>
        <dbReference type="Proteomes" id="UP000199169"/>
    </source>
</evidence>
<dbReference type="GO" id="GO:0016020">
    <property type="term" value="C:membrane"/>
    <property type="evidence" value="ECO:0007669"/>
    <property type="project" value="InterPro"/>
</dbReference>
<feature type="domain" description="PAS" evidence="5">
    <location>
        <begin position="255"/>
        <end position="326"/>
    </location>
</feature>
<dbReference type="PANTHER" id="PTHR24421">
    <property type="entry name" value="NITRATE/NITRITE SENSOR PROTEIN NARX-RELATED"/>
    <property type="match status" value="1"/>
</dbReference>
<evidence type="ECO:0000313" key="7">
    <source>
        <dbReference type="EMBL" id="SBT05433.1"/>
    </source>
</evidence>
<dbReference type="InterPro" id="IPR035965">
    <property type="entry name" value="PAS-like_dom_sf"/>
</dbReference>
<dbReference type="PROSITE" id="PS50113">
    <property type="entry name" value="PAC"/>
    <property type="match status" value="1"/>
</dbReference>
<dbReference type="CDD" id="cd00130">
    <property type="entry name" value="PAS"/>
    <property type="match status" value="2"/>
</dbReference>
<dbReference type="RefSeq" id="WP_186406561.1">
    <property type="nucleotide sequence ID" value="NZ_FLQX01000096.1"/>
</dbReference>
<dbReference type="GO" id="GO:0046983">
    <property type="term" value="F:protein dimerization activity"/>
    <property type="evidence" value="ECO:0007669"/>
    <property type="project" value="InterPro"/>
</dbReference>
<dbReference type="SMART" id="SM00387">
    <property type="entry name" value="HATPase_c"/>
    <property type="match status" value="1"/>
</dbReference>
<dbReference type="PROSITE" id="PS50112">
    <property type="entry name" value="PAS"/>
    <property type="match status" value="1"/>
</dbReference>
<gene>
    <name evidence="7" type="ORF">ACCAA_210020</name>
</gene>
<dbReference type="SMART" id="SM00091">
    <property type="entry name" value="PAS"/>
    <property type="match status" value="2"/>
</dbReference>
<dbReference type="InterPro" id="IPR000014">
    <property type="entry name" value="PAS"/>
</dbReference>
<dbReference type="Gene3D" id="3.30.565.10">
    <property type="entry name" value="Histidine kinase-like ATPase, C-terminal domain"/>
    <property type="match status" value="1"/>
</dbReference>
<evidence type="ECO:0000259" key="5">
    <source>
        <dbReference type="PROSITE" id="PS50112"/>
    </source>
</evidence>
<evidence type="ECO:0000259" key="4">
    <source>
        <dbReference type="PROSITE" id="PS50109"/>
    </source>
</evidence>
<dbReference type="Pfam" id="PF02518">
    <property type="entry name" value="HATPase_c"/>
    <property type="match status" value="1"/>
</dbReference>
<dbReference type="PANTHER" id="PTHR24421:SF58">
    <property type="entry name" value="SIGNAL TRANSDUCTION HISTIDINE-PROTEIN KINASE_PHOSPHATASE UHPB"/>
    <property type="match status" value="1"/>
</dbReference>
<keyword evidence="2 7" id="KW-0418">Kinase</keyword>
<reference evidence="7 8" key="1">
    <citation type="submission" date="2016-06" db="EMBL/GenBank/DDBJ databases">
        <authorList>
            <person name="Kjaerup R.B."/>
            <person name="Dalgaard T.S."/>
            <person name="Juul-Madsen H.R."/>
        </authorList>
    </citation>
    <scope>NUCLEOTIDE SEQUENCE [LARGE SCALE GENOMIC DNA]</scope>
    <source>
        <strain evidence="7">3</strain>
    </source>
</reference>
<dbReference type="SUPFAM" id="SSF55785">
    <property type="entry name" value="PYP-like sensor domain (PAS domain)"/>
    <property type="match status" value="3"/>
</dbReference>
<dbReference type="InterPro" id="IPR013656">
    <property type="entry name" value="PAS_4"/>
</dbReference>
<dbReference type="InterPro" id="IPR036890">
    <property type="entry name" value="HATPase_C_sf"/>
</dbReference>
<dbReference type="Gene3D" id="2.10.70.100">
    <property type="match status" value="1"/>
</dbReference>
<dbReference type="EMBL" id="FLQX01000096">
    <property type="protein sequence ID" value="SBT05433.1"/>
    <property type="molecule type" value="Genomic_DNA"/>
</dbReference>
<dbReference type="NCBIfam" id="TIGR00229">
    <property type="entry name" value="sensory_box"/>
    <property type="match status" value="2"/>
</dbReference>
<keyword evidence="8" id="KW-1185">Reference proteome</keyword>
<organism evidence="7 8">
    <name type="scientific">Candidatus Accumulibacter aalborgensis</name>
    <dbReference type="NCBI Taxonomy" id="1860102"/>
    <lineage>
        <taxon>Bacteria</taxon>
        <taxon>Pseudomonadati</taxon>
        <taxon>Pseudomonadota</taxon>
        <taxon>Betaproteobacteria</taxon>
        <taxon>Candidatus Accumulibacter</taxon>
    </lineage>
</organism>
<evidence type="ECO:0000259" key="6">
    <source>
        <dbReference type="PROSITE" id="PS50113"/>
    </source>
</evidence>
<dbReference type="Pfam" id="PF07730">
    <property type="entry name" value="HisKA_3"/>
    <property type="match status" value="1"/>
</dbReference>
<dbReference type="Gene3D" id="3.30.450.20">
    <property type="entry name" value="PAS domain"/>
    <property type="match status" value="3"/>
</dbReference>
<evidence type="ECO:0000256" key="1">
    <source>
        <dbReference type="ARBA" id="ARBA00022679"/>
    </source>
</evidence>
<keyword evidence="3" id="KW-0902">Two-component regulatory system</keyword>
<dbReference type="CDD" id="cd16917">
    <property type="entry name" value="HATPase_UhpB-NarQ-NarX-like"/>
    <property type="match status" value="1"/>
</dbReference>
<dbReference type="InterPro" id="IPR013655">
    <property type="entry name" value="PAS_fold_3"/>
</dbReference>
<sequence>MQTVIASLCDAIAILDERGVIISVNRVWRTFAATHGGSAALAAGVGIDYLAVVRRSAANDALAALALRGLEDVLAGRETLFTLEYPCHSPDGGRWFVFFATPLEGSIQGVAVCHRDITARQSAQRALDEHAAELRQHARDLKALLNGVSSMIGYWDRHLDNRFANHAYSDWFGVDPATIAGQHIREVIGEELYRLNLPHIEAALRGHAQQFERGIPSPDGRSVRHALIRYTPDIVDGEVQGFFVEVTDVTSIKASEQALQRAQEVGRLGIYTTDLSSGVWVGSPMLNRIFGIGPECQHTAEGWRRLLHPDDRQPVLDRLRQVVANGSAFDMEYRIVRANDGAVRWMHGLGQFERSTDGTALRLLGTVQDVTERKEAELATQVLLDENTRLVRQMITLQENERAALARELHDELSQHLTAIRAFAGAIQRHEAPDRRERSQVFARAIDDSARDIYAVSHRLMEGLRPSVLDSAGIVEALASLLDGWGEQHPEIEWRASLDANLVCHGAQLRVAIYRIVQECLSNVARHASAQRVRIVLAGRQWPNGEMLRLVIRDDGVGMDVHKPHRGFGLLGMRERVLTLGGWFQITSEPAGGTRVRVILPNA</sequence>
<feature type="domain" description="Histidine kinase" evidence="4">
    <location>
        <begin position="408"/>
        <end position="603"/>
    </location>
</feature>
<evidence type="ECO:0000256" key="2">
    <source>
        <dbReference type="ARBA" id="ARBA00022777"/>
    </source>
</evidence>
<dbReference type="Proteomes" id="UP000199169">
    <property type="component" value="Unassembled WGS sequence"/>
</dbReference>
<name>A0A1A8XNA8_9PROT</name>
<proteinExistence type="predicted"/>
<dbReference type="InterPro" id="IPR005467">
    <property type="entry name" value="His_kinase_dom"/>
</dbReference>
<dbReference type="InterPro" id="IPR000700">
    <property type="entry name" value="PAS-assoc_C"/>
</dbReference>
<feature type="domain" description="PAC" evidence="6">
    <location>
        <begin position="329"/>
        <end position="382"/>
    </location>
</feature>
<dbReference type="STRING" id="1860102.ACCAA_210020"/>
<accession>A0A1A8XNA8</accession>
<evidence type="ECO:0000256" key="3">
    <source>
        <dbReference type="ARBA" id="ARBA00023012"/>
    </source>
</evidence>
<dbReference type="InterPro" id="IPR011712">
    <property type="entry name" value="Sig_transdc_His_kin_sub3_dim/P"/>
</dbReference>
<dbReference type="Gene3D" id="1.20.5.1930">
    <property type="match status" value="1"/>
</dbReference>
<dbReference type="InterPro" id="IPR003594">
    <property type="entry name" value="HATPase_dom"/>
</dbReference>
<dbReference type="InterPro" id="IPR001610">
    <property type="entry name" value="PAC"/>
</dbReference>
<dbReference type="AlphaFoldDB" id="A0A1A8XNA8"/>
<dbReference type="Pfam" id="PF08448">
    <property type="entry name" value="PAS_4"/>
    <property type="match status" value="2"/>
</dbReference>
<dbReference type="Pfam" id="PF08447">
    <property type="entry name" value="PAS_3"/>
    <property type="match status" value="1"/>
</dbReference>